<gene>
    <name evidence="2" type="ORF">DILT_LOCUS18665</name>
</gene>
<dbReference type="Proteomes" id="UP000281553">
    <property type="component" value="Unassembled WGS sequence"/>
</dbReference>
<keyword evidence="3" id="KW-1185">Reference proteome</keyword>
<organism evidence="2 3">
    <name type="scientific">Dibothriocephalus latus</name>
    <name type="common">Fish tapeworm</name>
    <name type="synonym">Diphyllobothrium latum</name>
    <dbReference type="NCBI Taxonomy" id="60516"/>
    <lineage>
        <taxon>Eukaryota</taxon>
        <taxon>Metazoa</taxon>
        <taxon>Spiralia</taxon>
        <taxon>Lophotrochozoa</taxon>
        <taxon>Platyhelminthes</taxon>
        <taxon>Cestoda</taxon>
        <taxon>Eucestoda</taxon>
        <taxon>Diphyllobothriidea</taxon>
        <taxon>Diphyllobothriidae</taxon>
        <taxon>Dibothriocephalus</taxon>
    </lineage>
</organism>
<sequence length="87" mass="9163">MFHKDNAIISEYAPPVEVNKPSDAPPAITETAVAGEVQEHPEEAPSGNEVAESKTTSSAEKEEASTQVSETSNAPVEKSDVTVVRPS</sequence>
<reference evidence="2 3" key="1">
    <citation type="submission" date="2018-11" db="EMBL/GenBank/DDBJ databases">
        <authorList>
            <consortium name="Pathogen Informatics"/>
        </authorList>
    </citation>
    <scope>NUCLEOTIDE SEQUENCE [LARGE SCALE GENOMIC DNA]</scope>
</reference>
<proteinExistence type="predicted"/>
<feature type="region of interest" description="Disordered" evidence="1">
    <location>
        <begin position="1"/>
        <end position="87"/>
    </location>
</feature>
<protein>
    <submittedName>
        <fullName evidence="2">Uncharacterized protein</fullName>
    </submittedName>
</protein>
<evidence type="ECO:0000313" key="2">
    <source>
        <dbReference type="EMBL" id="VDN41864.1"/>
    </source>
</evidence>
<evidence type="ECO:0000313" key="3">
    <source>
        <dbReference type="Proteomes" id="UP000281553"/>
    </source>
</evidence>
<dbReference type="EMBL" id="UYRU01102839">
    <property type="protein sequence ID" value="VDN41864.1"/>
    <property type="molecule type" value="Genomic_DNA"/>
</dbReference>
<dbReference type="AlphaFoldDB" id="A0A3P7NGQ5"/>
<evidence type="ECO:0000256" key="1">
    <source>
        <dbReference type="SAM" id="MobiDB-lite"/>
    </source>
</evidence>
<accession>A0A3P7NGQ5</accession>
<name>A0A3P7NGQ5_DIBLA</name>